<keyword evidence="1 6" id="KW-1277">Toxin-antitoxin system</keyword>
<gene>
    <name evidence="6" type="primary">vapC</name>
    <name evidence="8" type="ORF">ACFQGD_26475</name>
</gene>
<keyword evidence="2 6" id="KW-0540">Nuclease</keyword>
<sequence>MIAVDTNILVYAHRRDCEFHERAGRCIKQLAEGQVAWAIPWPCVHEFYAIATHPKIYDPPSTPEQALEQIEAWLGAPTLFMLGESGGYWGELKPLLAKAKVAGPMVHDARIAALCLTHGVHELWSADRDFGRFNDLRVHNPLID</sequence>
<keyword evidence="4 6" id="KW-0378">Hydrolase</keyword>
<dbReference type="InterPro" id="IPR029060">
    <property type="entry name" value="PIN-like_dom_sf"/>
</dbReference>
<dbReference type="EC" id="3.1.-.-" evidence="6"/>
<evidence type="ECO:0000256" key="1">
    <source>
        <dbReference type="ARBA" id="ARBA00022649"/>
    </source>
</evidence>
<dbReference type="InterPro" id="IPR006226">
    <property type="entry name" value="Mtu_PIN"/>
</dbReference>
<accession>A0ABW2C6H3</accession>
<keyword evidence="5 6" id="KW-0460">Magnesium</keyword>
<evidence type="ECO:0000256" key="3">
    <source>
        <dbReference type="ARBA" id="ARBA00022723"/>
    </source>
</evidence>
<proteinExistence type="inferred from homology"/>
<comment type="similarity">
    <text evidence="6">Belongs to the PINc/VapC protein family.</text>
</comment>
<evidence type="ECO:0000256" key="5">
    <source>
        <dbReference type="ARBA" id="ARBA00022842"/>
    </source>
</evidence>
<evidence type="ECO:0000256" key="6">
    <source>
        <dbReference type="HAMAP-Rule" id="MF_00265"/>
    </source>
</evidence>
<feature type="domain" description="PIN" evidence="7">
    <location>
        <begin position="2"/>
        <end position="133"/>
    </location>
</feature>
<dbReference type="EMBL" id="JBHSXX010000001">
    <property type="protein sequence ID" value="MFC6870681.1"/>
    <property type="molecule type" value="Genomic_DNA"/>
</dbReference>
<dbReference type="RefSeq" id="WP_345405033.1">
    <property type="nucleotide sequence ID" value="NZ_BAABLA010000119.1"/>
</dbReference>
<evidence type="ECO:0000313" key="9">
    <source>
        <dbReference type="Proteomes" id="UP001596337"/>
    </source>
</evidence>
<protein>
    <recommendedName>
        <fullName evidence="6">Ribonuclease VapC</fullName>
        <shortName evidence="6">RNase VapC</shortName>
        <ecNumber evidence="6">3.1.-.-</ecNumber>
    </recommendedName>
    <alternativeName>
        <fullName evidence="6">Toxin VapC</fullName>
    </alternativeName>
</protein>
<feature type="binding site" evidence="6">
    <location>
        <position position="108"/>
    </location>
    <ligand>
        <name>Mg(2+)</name>
        <dbReference type="ChEBI" id="CHEBI:18420"/>
    </ligand>
</feature>
<dbReference type="Gene3D" id="3.40.50.1010">
    <property type="entry name" value="5'-nuclease"/>
    <property type="match status" value="1"/>
</dbReference>
<organism evidence="8 9">
    <name type="scientific">Haloechinothrix salitolerans</name>
    <dbReference type="NCBI Taxonomy" id="926830"/>
    <lineage>
        <taxon>Bacteria</taxon>
        <taxon>Bacillati</taxon>
        <taxon>Actinomycetota</taxon>
        <taxon>Actinomycetes</taxon>
        <taxon>Pseudonocardiales</taxon>
        <taxon>Pseudonocardiaceae</taxon>
        <taxon>Haloechinothrix</taxon>
    </lineage>
</organism>
<dbReference type="Proteomes" id="UP001596337">
    <property type="component" value="Unassembled WGS sequence"/>
</dbReference>
<keyword evidence="3 6" id="KW-0479">Metal-binding</keyword>
<feature type="binding site" evidence="6">
    <location>
        <position position="5"/>
    </location>
    <ligand>
        <name>Mg(2+)</name>
        <dbReference type="ChEBI" id="CHEBI:18420"/>
    </ligand>
</feature>
<keyword evidence="9" id="KW-1185">Reference proteome</keyword>
<comment type="cofactor">
    <cofactor evidence="6">
        <name>Mg(2+)</name>
        <dbReference type="ChEBI" id="CHEBI:18420"/>
    </cofactor>
</comment>
<comment type="function">
    <text evidence="6">Toxic component of a toxin-antitoxin (TA) system. An RNase.</text>
</comment>
<dbReference type="NCBIfam" id="TIGR00028">
    <property type="entry name" value="Mtu_PIN_fam"/>
    <property type="match status" value="1"/>
</dbReference>
<evidence type="ECO:0000259" key="7">
    <source>
        <dbReference type="Pfam" id="PF01850"/>
    </source>
</evidence>
<dbReference type="SUPFAM" id="SSF88723">
    <property type="entry name" value="PIN domain-like"/>
    <property type="match status" value="1"/>
</dbReference>
<name>A0ABW2C6H3_9PSEU</name>
<evidence type="ECO:0000256" key="2">
    <source>
        <dbReference type="ARBA" id="ARBA00022722"/>
    </source>
</evidence>
<dbReference type="InterPro" id="IPR022907">
    <property type="entry name" value="VapC_family"/>
</dbReference>
<reference evidence="9" key="1">
    <citation type="journal article" date="2019" name="Int. J. Syst. Evol. Microbiol.">
        <title>The Global Catalogue of Microorganisms (GCM) 10K type strain sequencing project: providing services to taxonomists for standard genome sequencing and annotation.</title>
        <authorList>
            <consortium name="The Broad Institute Genomics Platform"/>
            <consortium name="The Broad Institute Genome Sequencing Center for Infectious Disease"/>
            <person name="Wu L."/>
            <person name="Ma J."/>
        </authorList>
    </citation>
    <scope>NUCLEOTIDE SEQUENCE [LARGE SCALE GENOMIC DNA]</scope>
    <source>
        <strain evidence="9">KCTC 32255</strain>
    </source>
</reference>
<evidence type="ECO:0000256" key="4">
    <source>
        <dbReference type="ARBA" id="ARBA00022801"/>
    </source>
</evidence>
<dbReference type="HAMAP" id="MF_00265">
    <property type="entry name" value="VapC_Nob1"/>
    <property type="match status" value="1"/>
</dbReference>
<evidence type="ECO:0000313" key="8">
    <source>
        <dbReference type="EMBL" id="MFC6870681.1"/>
    </source>
</evidence>
<dbReference type="InterPro" id="IPR002716">
    <property type="entry name" value="PIN_dom"/>
</dbReference>
<comment type="caution">
    <text evidence="8">The sequence shown here is derived from an EMBL/GenBank/DDBJ whole genome shotgun (WGS) entry which is preliminary data.</text>
</comment>
<keyword evidence="6" id="KW-0800">Toxin</keyword>
<dbReference type="Pfam" id="PF01850">
    <property type="entry name" value="PIN"/>
    <property type="match status" value="1"/>
</dbReference>